<feature type="region of interest" description="Disordered" evidence="1">
    <location>
        <begin position="1"/>
        <end position="21"/>
    </location>
</feature>
<evidence type="ECO:0000313" key="2">
    <source>
        <dbReference type="EMBL" id="OJT06031.1"/>
    </source>
</evidence>
<sequence length="89" mass="9883">MSTPATPPIAELPGYPADSNDVDEKKLAPSLVAKTKMALVKQSHDIYEDNTVDPVYHAKARVLGDAFQEIGMGKYQWYLFCLTGFGWFS</sequence>
<protein>
    <submittedName>
        <fullName evidence="2">Uncharacterized protein</fullName>
    </submittedName>
</protein>
<keyword evidence="3" id="KW-1185">Reference proteome</keyword>
<name>A0A1M2VEG2_TRAPU</name>
<proteinExistence type="predicted"/>
<gene>
    <name evidence="2" type="ORF">TRAPUB_3119</name>
</gene>
<dbReference type="Proteomes" id="UP000184267">
    <property type="component" value="Unassembled WGS sequence"/>
</dbReference>
<organism evidence="2 3">
    <name type="scientific">Trametes pubescens</name>
    <name type="common">White-rot fungus</name>
    <dbReference type="NCBI Taxonomy" id="154538"/>
    <lineage>
        <taxon>Eukaryota</taxon>
        <taxon>Fungi</taxon>
        <taxon>Dikarya</taxon>
        <taxon>Basidiomycota</taxon>
        <taxon>Agaricomycotina</taxon>
        <taxon>Agaricomycetes</taxon>
        <taxon>Polyporales</taxon>
        <taxon>Polyporaceae</taxon>
        <taxon>Trametes</taxon>
    </lineage>
</organism>
<reference evidence="2 3" key="1">
    <citation type="submission" date="2016-10" db="EMBL/GenBank/DDBJ databases">
        <title>Genome sequence of the basidiomycete white-rot fungus Trametes pubescens.</title>
        <authorList>
            <person name="Makela M.R."/>
            <person name="Granchi Z."/>
            <person name="Peng M."/>
            <person name="De Vries R.P."/>
            <person name="Grigoriev I."/>
            <person name="Riley R."/>
            <person name="Hilden K."/>
        </authorList>
    </citation>
    <scope>NUCLEOTIDE SEQUENCE [LARGE SCALE GENOMIC DNA]</scope>
    <source>
        <strain evidence="2 3">FBCC735</strain>
    </source>
</reference>
<dbReference type="STRING" id="154538.A0A1M2VEG2"/>
<accession>A0A1M2VEG2</accession>
<dbReference type="AlphaFoldDB" id="A0A1M2VEG2"/>
<comment type="caution">
    <text evidence="2">The sequence shown here is derived from an EMBL/GenBank/DDBJ whole genome shotgun (WGS) entry which is preliminary data.</text>
</comment>
<dbReference type="OrthoDB" id="2764442at2759"/>
<evidence type="ECO:0000256" key="1">
    <source>
        <dbReference type="SAM" id="MobiDB-lite"/>
    </source>
</evidence>
<evidence type="ECO:0000313" key="3">
    <source>
        <dbReference type="Proteomes" id="UP000184267"/>
    </source>
</evidence>
<dbReference type="EMBL" id="MNAD01001362">
    <property type="protein sequence ID" value="OJT06031.1"/>
    <property type="molecule type" value="Genomic_DNA"/>
</dbReference>